<comment type="caution">
    <text evidence="1">The sequence shown here is derived from an EMBL/GenBank/DDBJ whole genome shotgun (WGS) entry which is preliminary data.</text>
</comment>
<evidence type="ECO:0000313" key="2">
    <source>
        <dbReference type="Proteomes" id="UP000176005"/>
    </source>
</evidence>
<protein>
    <submittedName>
        <fullName evidence="1">Uncharacterized protein</fullName>
    </submittedName>
</protein>
<dbReference type="Proteomes" id="UP000176005">
    <property type="component" value="Unassembled WGS sequence"/>
</dbReference>
<accession>A0A1E7LC55</accession>
<organism evidence="1 2">
    <name type="scientific">Streptomyces nanshensis</name>
    <dbReference type="NCBI Taxonomy" id="518642"/>
    <lineage>
        <taxon>Bacteria</taxon>
        <taxon>Bacillati</taxon>
        <taxon>Actinomycetota</taxon>
        <taxon>Actinomycetes</taxon>
        <taxon>Kitasatosporales</taxon>
        <taxon>Streptomycetaceae</taxon>
        <taxon>Streptomyces</taxon>
    </lineage>
</organism>
<gene>
    <name evidence="1" type="ORF">AN218_02095</name>
</gene>
<dbReference type="EMBL" id="LJGW01000042">
    <property type="protein sequence ID" value="OEV13744.1"/>
    <property type="molecule type" value="Genomic_DNA"/>
</dbReference>
<keyword evidence="2" id="KW-1185">Reference proteome</keyword>
<proteinExistence type="predicted"/>
<evidence type="ECO:0000313" key="1">
    <source>
        <dbReference type="EMBL" id="OEV13744.1"/>
    </source>
</evidence>
<dbReference type="AlphaFoldDB" id="A0A1E7LC55"/>
<name>A0A1E7LC55_9ACTN</name>
<sequence>MQAGSARKAAQGRWDVAEGGRGIATMPTMRPKPSPFHAGATAPDDWVAAARFAADHAAEFAASATIEREVLGHYMAAYIVSDRTADQQVRQLTARILQTGRLTQSPSGHRLVAHAHSQDGAYAVLVNPPDKKIIGYDGPRESWFERSTRLPLEDLRRRASAHERSVGRDSALPVPSWPMFPPGQAYDWHGRPVAVPWERRPITDEDTVRRAGRTPTVVFQADALNSPFFQKVPLEDRPAAMRAVLDKLLRAPSKGTVHIAPDRITVTGGKVTLTLSRDCRMVRTLNPPTGNTPALYKAKRWRLPEK</sequence>
<reference evidence="1 2" key="1">
    <citation type="journal article" date="2016" name="Front. Microbiol.">
        <title>Comparative Genomics Analysis of Streptomyces Species Reveals Their Adaptation to the Marine Environment and Their Diversity at the Genomic Level.</title>
        <authorList>
            <person name="Tian X."/>
            <person name="Zhang Z."/>
            <person name="Yang T."/>
            <person name="Chen M."/>
            <person name="Li J."/>
            <person name="Chen F."/>
            <person name="Yang J."/>
            <person name="Li W."/>
            <person name="Zhang B."/>
            <person name="Zhang Z."/>
            <person name="Wu J."/>
            <person name="Zhang C."/>
            <person name="Long L."/>
            <person name="Xiao J."/>
        </authorList>
    </citation>
    <scope>NUCLEOTIDE SEQUENCE [LARGE SCALE GENOMIC DNA]</scope>
    <source>
        <strain evidence="1 2">SCSIO 10429</strain>
    </source>
</reference>